<dbReference type="GO" id="GO:0035731">
    <property type="term" value="F:dinitrosyl-iron complex binding"/>
    <property type="evidence" value="ECO:0007669"/>
    <property type="project" value="UniProtKB-UniRule"/>
</dbReference>
<comment type="cofactor">
    <cofactor evidence="11">
        <name>[4Fe-4S] cluster</name>
        <dbReference type="ChEBI" id="CHEBI:49883"/>
    </cofactor>
    <text evidence="11">Binds 1 [4Fe-4S] cluster per subunit. Following nitrosylation of the [4Fe-4S] cluster binds 1 [4Fe-8(NO)] cluster per subunit.</text>
</comment>
<evidence type="ECO:0000256" key="6">
    <source>
        <dbReference type="ARBA" id="ARBA00023014"/>
    </source>
</evidence>
<evidence type="ECO:0000256" key="8">
    <source>
        <dbReference type="ARBA" id="ARBA00023125"/>
    </source>
</evidence>
<sequence length="128" mass="13671">MNSEVNGLTPSSPAVAGKAVAAAAETGAELPCHSYDADLWFSERPTELEFAKSLCADCPIKVACLAGALERREPWGVWGGEIFEQGVMVARKRPRGRPRKNAIAAEEAAQADLEERSAKLFDTVGVKA</sequence>
<evidence type="ECO:0000256" key="7">
    <source>
        <dbReference type="ARBA" id="ARBA00023015"/>
    </source>
</evidence>
<gene>
    <name evidence="11" type="primary">whiB</name>
    <name evidence="13" type="ORF">JQS30_03825</name>
</gene>
<dbReference type="GO" id="GO:0046872">
    <property type="term" value="F:metal ion binding"/>
    <property type="evidence" value="ECO:0007669"/>
    <property type="project" value="UniProtKB-KW"/>
</dbReference>
<feature type="binding site" evidence="11">
    <location>
        <position position="32"/>
    </location>
    <ligand>
        <name>[4Fe-4S] cluster</name>
        <dbReference type="ChEBI" id="CHEBI:49883"/>
    </ligand>
</feature>
<evidence type="ECO:0000256" key="3">
    <source>
        <dbReference type="ARBA" id="ARBA00022485"/>
    </source>
</evidence>
<evidence type="ECO:0000259" key="12">
    <source>
        <dbReference type="PROSITE" id="PS51674"/>
    </source>
</evidence>
<dbReference type="GO" id="GO:0047134">
    <property type="term" value="F:protein-disulfide reductase [NAD(P)H] activity"/>
    <property type="evidence" value="ECO:0007669"/>
    <property type="project" value="TreeGrafter"/>
</dbReference>
<comment type="similarity">
    <text evidence="2 11">Belongs to the WhiB family.</text>
</comment>
<dbReference type="PANTHER" id="PTHR38839">
    <property type="entry name" value="TRANSCRIPTIONAL REGULATOR WHID-RELATED"/>
    <property type="match status" value="1"/>
</dbReference>
<name>A0A895XWQ9_9ACTN</name>
<dbReference type="GO" id="GO:0045892">
    <property type="term" value="P:negative regulation of DNA-templated transcription"/>
    <property type="evidence" value="ECO:0007669"/>
    <property type="project" value="TreeGrafter"/>
</dbReference>
<evidence type="ECO:0000256" key="5">
    <source>
        <dbReference type="ARBA" id="ARBA00023004"/>
    </source>
</evidence>
<dbReference type="GO" id="GO:0003677">
    <property type="term" value="F:DNA binding"/>
    <property type="evidence" value="ECO:0007669"/>
    <property type="project" value="UniProtKB-UniRule"/>
</dbReference>
<comment type="PTM">
    <text evidence="11">The Fe-S cluster can be nitrosylated by nitric oxide (NO).</text>
</comment>
<keyword evidence="11" id="KW-0963">Cytoplasm</keyword>
<evidence type="ECO:0000313" key="14">
    <source>
        <dbReference type="Proteomes" id="UP000662939"/>
    </source>
</evidence>
<keyword evidence="4 11" id="KW-0479">Metal-binding</keyword>
<accession>A0A895XWQ9</accession>
<comment type="PTM">
    <text evidence="11">Upon Fe-S cluster removal intramolecular disulfide bonds are formed.</text>
</comment>
<dbReference type="Pfam" id="PF02467">
    <property type="entry name" value="Whib"/>
    <property type="match status" value="1"/>
</dbReference>
<comment type="function">
    <text evidence="11">Acts as a transcriptional regulator. Probably redox-responsive. The apo- but not holo-form probably binds DNA.</text>
</comment>
<dbReference type="Proteomes" id="UP000662939">
    <property type="component" value="Chromosome"/>
</dbReference>
<dbReference type="PANTHER" id="PTHR38839:SF2">
    <property type="entry name" value="TRANSCRIPTIONAL REGULATOR WHIB7-RELATED"/>
    <property type="match status" value="1"/>
</dbReference>
<evidence type="ECO:0000256" key="11">
    <source>
        <dbReference type="HAMAP-Rule" id="MF_01479"/>
    </source>
</evidence>
<evidence type="ECO:0000313" key="13">
    <source>
        <dbReference type="EMBL" id="QSB06946.1"/>
    </source>
</evidence>
<feature type="binding site" evidence="11">
    <location>
        <position position="58"/>
    </location>
    <ligand>
        <name>[4Fe-4S] cluster</name>
        <dbReference type="ChEBI" id="CHEBI:49883"/>
    </ligand>
</feature>
<dbReference type="EMBL" id="CP070496">
    <property type="protein sequence ID" value="QSB06946.1"/>
    <property type="molecule type" value="Genomic_DNA"/>
</dbReference>
<dbReference type="InterPro" id="IPR000637">
    <property type="entry name" value="HMGI/Y_DNA-bd_CS"/>
</dbReference>
<evidence type="ECO:0000256" key="4">
    <source>
        <dbReference type="ARBA" id="ARBA00022723"/>
    </source>
</evidence>
<proteinExistence type="inferred from homology"/>
<keyword evidence="10 11" id="KW-0804">Transcription</keyword>
<comment type="subcellular location">
    <subcellularLocation>
        <location evidence="1 11">Cytoplasm</location>
    </subcellularLocation>
</comment>
<organism evidence="13 14">
    <name type="scientific">Natronoglycomyces albus</name>
    <dbReference type="NCBI Taxonomy" id="2811108"/>
    <lineage>
        <taxon>Bacteria</taxon>
        <taxon>Bacillati</taxon>
        <taxon>Actinomycetota</taxon>
        <taxon>Actinomycetes</taxon>
        <taxon>Glycomycetales</taxon>
        <taxon>Glycomycetaceae</taxon>
        <taxon>Natronoglycomyces</taxon>
    </lineage>
</organism>
<dbReference type="InterPro" id="IPR034768">
    <property type="entry name" value="4FE4S_WBL"/>
</dbReference>
<keyword evidence="6 11" id="KW-0411">Iron-sulfur</keyword>
<dbReference type="PROSITE" id="PS00354">
    <property type="entry name" value="HMGI_Y"/>
    <property type="match status" value="1"/>
</dbReference>
<feature type="binding site" evidence="11">
    <location>
        <position position="55"/>
    </location>
    <ligand>
        <name>[4Fe-4S] cluster</name>
        <dbReference type="ChEBI" id="CHEBI:49883"/>
    </ligand>
</feature>
<dbReference type="HAMAP" id="MF_01479">
    <property type="entry name" value="WhiB"/>
    <property type="match status" value="1"/>
</dbReference>
<dbReference type="AlphaFoldDB" id="A0A895XWQ9"/>
<keyword evidence="14" id="KW-1185">Reference proteome</keyword>
<keyword evidence="5 11" id="KW-0408">Iron</keyword>
<dbReference type="InterPro" id="IPR003482">
    <property type="entry name" value="Whib"/>
</dbReference>
<dbReference type="PROSITE" id="PS51674">
    <property type="entry name" value="4FE4S_WBL"/>
    <property type="match status" value="1"/>
</dbReference>
<dbReference type="GO" id="GO:0045454">
    <property type="term" value="P:cell redox homeostasis"/>
    <property type="evidence" value="ECO:0007669"/>
    <property type="project" value="TreeGrafter"/>
</dbReference>
<keyword evidence="7 11" id="KW-0805">Transcription regulation</keyword>
<evidence type="ECO:0000256" key="10">
    <source>
        <dbReference type="ARBA" id="ARBA00023163"/>
    </source>
</evidence>
<keyword evidence="9 11" id="KW-1015">Disulfide bond</keyword>
<dbReference type="GO" id="GO:0051539">
    <property type="term" value="F:4 iron, 4 sulfur cluster binding"/>
    <property type="evidence" value="ECO:0007669"/>
    <property type="project" value="UniProtKB-UniRule"/>
</dbReference>
<reference evidence="13" key="1">
    <citation type="submission" date="2021-02" db="EMBL/GenBank/DDBJ databases">
        <title>Natronoglycomyces albus gen. nov., sp. nov, a haloalkaliphilic actinobacterium from a soda solonchak soil.</title>
        <authorList>
            <person name="Sorokin D.Y."/>
            <person name="Khijniak T.V."/>
            <person name="Zakharycheva A.P."/>
            <person name="Boueva O.V."/>
            <person name="Ariskina E.V."/>
            <person name="Hahnke R.L."/>
            <person name="Bunk B."/>
            <person name="Sproer C."/>
            <person name="Schumann P."/>
            <person name="Evtushenko L.I."/>
            <person name="Kublanov I.V."/>
        </authorList>
    </citation>
    <scope>NUCLEOTIDE SEQUENCE</scope>
    <source>
        <strain evidence="13">DSM 106290</strain>
    </source>
</reference>
<protein>
    <recommendedName>
        <fullName evidence="11">Transcriptional regulator WhiB</fullName>
    </recommendedName>
</protein>
<feature type="binding site" evidence="11">
    <location>
        <position position="64"/>
    </location>
    <ligand>
        <name>[4Fe-4S] cluster</name>
        <dbReference type="ChEBI" id="CHEBI:49883"/>
    </ligand>
</feature>
<evidence type="ECO:0000256" key="9">
    <source>
        <dbReference type="ARBA" id="ARBA00023157"/>
    </source>
</evidence>
<dbReference type="GO" id="GO:0005737">
    <property type="term" value="C:cytoplasm"/>
    <property type="evidence" value="ECO:0007669"/>
    <property type="project" value="UniProtKB-SubCell"/>
</dbReference>
<evidence type="ECO:0000256" key="2">
    <source>
        <dbReference type="ARBA" id="ARBA00006597"/>
    </source>
</evidence>
<keyword evidence="8 11" id="KW-0238">DNA-binding</keyword>
<keyword evidence="3 11" id="KW-0004">4Fe-4S</keyword>
<evidence type="ECO:0000256" key="1">
    <source>
        <dbReference type="ARBA" id="ARBA00004496"/>
    </source>
</evidence>
<dbReference type="KEGG" id="nav:JQS30_03825"/>
<feature type="domain" description="4Fe-4S Wbl-type" evidence="12">
    <location>
        <begin position="31"/>
        <end position="88"/>
    </location>
</feature>